<feature type="domain" description="Fibronectin type-III" evidence="8">
    <location>
        <begin position="24"/>
        <end position="114"/>
    </location>
</feature>
<evidence type="ECO:0000259" key="8">
    <source>
        <dbReference type="PROSITE" id="PS50853"/>
    </source>
</evidence>
<accession>A0A6P7ZAR3</accession>
<dbReference type="KEGG" id="muo:115480280"/>
<reference evidence="9" key="1">
    <citation type="submission" date="2024-06" db="UniProtKB">
        <authorList>
            <consortium name="RefSeq"/>
        </authorList>
    </citation>
    <scope>NUCLEOTIDE SEQUENCE [LARGE SCALE GENOMIC DNA]</scope>
</reference>
<dbReference type="CDD" id="cd00063">
    <property type="entry name" value="FN3"/>
    <property type="match status" value="1"/>
</dbReference>
<sequence>MKRFLIISVLCSLIRYSTANCLPLPKNVTFKSVNFEHIVHWEASAGDTAYSVQYKKYGESEWLLKSDCQNITNTFCNLTLELDWTEQYNARVAAVSKNCTSRWVDSKRFSPKRTAFGRPTLSYVAGVRSIKFVIQPPYIPLRSKDGYQETVESIYNYDILYHLIISNLKTSKQWRMTKKEKEIDVVSLDPDTEYNGIVFFSIRKSAENSEEQAFLVRTLPDSTWLQLLLVGLAFSFGLLVLTLCCVCHKYVQHPRQQPKSLDFKGMTPFQPMTPSKEDTRNSSINVFSWPGGLPSAAPFPGIGTHAANKTESSQPLAPSGNAYRLQTIYSQSLSKSSPPKDQSPFTSCSQFKQKYTPDGSSKKLPLTYGVYAQVTSPGSHSIYQLDQERANTPTDGISLAEVNAPQYQCQTQLAPDESSESHPSMKATGLDVLSYPHQCPRETRFPFNSNKLTLQIDRDNDEKDIPLLLSVLEVGVGSNNYRPHPAGLLSLLSTVQVQEDCLSDHGLDEQPPSPSLHAVTGTHGELIEGAQCVFVDSLTQTENTMRPFQYRTQDLQNATEQLWGEQSHPQYSYKPNNSLNAELFFRNVYDRLHEEQR</sequence>
<organism evidence="9 10">
    <name type="scientific">Microcaecilia unicolor</name>
    <dbReference type="NCBI Taxonomy" id="1415580"/>
    <lineage>
        <taxon>Eukaryota</taxon>
        <taxon>Metazoa</taxon>
        <taxon>Chordata</taxon>
        <taxon>Craniata</taxon>
        <taxon>Vertebrata</taxon>
        <taxon>Euteleostomi</taxon>
        <taxon>Amphibia</taxon>
        <taxon>Gymnophiona</taxon>
        <taxon>Siphonopidae</taxon>
        <taxon>Microcaecilia</taxon>
    </lineage>
</organism>
<dbReference type="InterPro" id="IPR036116">
    <property type="entry name" value="FN3_sf"/>
</dbReference>
<dbReference type="InterPro" id="IPR013783">
    <property type="entry name" value="Ig-like_fold"/>
</dbReference>
<feature type="compositionally biased region" description="Polar residues" evidence="5">
    <location>
        <begin position="331"/>
        <end position="353"/>
    </location>
</feature>
<comment type="similarity">
    <text evidence="1">Belongs to the type II cytokine receptor family.</text>
</comment>
<evidence type="ECO:0000256" key="4">
    <source>
        <dbReference type="ARBA" id="ARBA00023170"/>
    </source>
</evidence>
<feature type="chain" id="PRO_5028370406" evidence="7">
    <location>
        <begin position="20"/>
        <end position="597"/>
    </location>
</feature>
<keyword evidence="9" id="KW-1185">Reference proteome</keyword>
<evidence type="ECO:0000313" key="10">
    <source>
        <dbReference type="RefSeq" id="XP_030074693.1"/>
    </source>
</evidence>
<dbReference type="CTD" id="58985"/>
<evidence type="ECO:0000256" key="3">
    <source>
        <dbReference type="ARBA" id="ARBA00023157"/>
    </source>
</evidence>
<keyword evidence="2 7" id="KW-0732">Signal</keyword>
<dbReference type="SUPFAM" id="SSF49265">
    <property type="entry name" value="Fibronectin type III"/>
    <property type="match status" value="2"/>
</dbReference>
<dbReference type="Pfam" id="PF01108">
    <property type="entry name" value="Tissue_fac"/>
    <property type="match status" value="1"/>
</dbReference>
<dbReference type="InterPro" id="IPR050650">
    <property type="entry name" value="Type-II_Cytokine-TF_Rcpt"/>
</dbReference>
<keyword evidence="4 10" id="KW-0675">Receptor</keyword>
<evidence type="ECO:0000313" key="9">
    <source>
        <dbReference type="Proteomes" id="UP000515156"/>
    </source>
</evidence>
<dbReference type="PROSITE" id="PS50853">
    <property type="entry name" value="FN3"/>
    <property type="match status" value="1"/>
</dbReference>
<evidence type="ECO:0000256" key="7">
    <source>
        <dbReference type="SAM" id="SignalP"/>
    </source>
</evidence>
<feature type="region of interest" description="Disordered" evidence="5">
    <location>
        <begin position="331"/>
        <end position="359"/>
    </location>
</feature>
<keyword evidence="6" id="KW-0812">Transmembrane</keyword>
<feature type="transmembrane region" description="Helical" evidence="6">
    <location>
        <begin position="224"/>
        <end position="251"/>
    </location>
</feature>
<evidence type="ECO:0000256" key="2">
    <source>
        <dbReference type="ARBA" id="ARBA00022729"/>
    </source>
</evidence>
<keyword evidence="3" id="KW-1015">Disulfide bond</keyword>
<dbReference type="InParanoid" id="A0A6P7ZAR3"/>
<dbReference type="GO" id="GO:0005886">
    <property type="term" value="C:plasma membrane"/>
    <property type="evidence" value="ECO:0007669"/>
    <property type="project" value="TreeGrafter"/>
</dbReference>
<name>A0A6P7ZAR3_9AMPH</name>
<evidence type="ECO:0000256" key="6">
    <source>
        <dbReference type="SAM" id="Phobius"/>
    </source>
</evidence>
<proteinExistence type="inferred from homology"/>
<dbReference type="Proteomes" id="UP000515156">
    <property type="component" value="Chromosome 11"/>
</dbReference>
<dbReference type="Gene3D" id="2.60.40.10">
    <property type="entry name" value="Immunoglobulins"/>
    <property type="match status" value="2"/>
</dbReference>
<gene>
    <name evidence="10" type="primary">IL22RA1</name>
</gene>
<dbReference type="InterPro" id="IPR003961">
    <property type="entry name" value="FN3_dom"/>
</dbReference>
<dbReference type="Pfam" id="PF09294">
    <property type="entry name" value="Interfer-bind"/>
    <property type="match status" value="1"/>
</dbReference>
<dbReference type="GeneID" id="115480280"/>
<dbReference type="RefSeq" id="XP_030074693.1">
    <property type="nucleotide sequence ID" value="XM_030218833.1"/>
</dbReference>
<keyword evidence="6" id="KW-0472">Membrane</keyword>
<dbReference type="AlphaFoldDB" id="A0A6P7ZAR3"/>
<evidence type="ECO:0000256" key="5">
    <source>
        <dbReference type="SAM" id="MobiDB-lite"/>
    </source>
</evidence>
<dbReference type="GO" id="GO:0004896">
    <property type="term" value="F:cytokine receptor activity"/>
    <property type="evidence" value="ECO:0007669"/>
    <property type="project" value="TreeGrafter"/>
</dbReference>
<dbReference type="PANTHER" id="PTHR20859">
    <property type="entry name" value="INTERFERON/INTERLEUKIN RECEPTOR"/>
    <property type="match status" value="1"/>
</dbReference>
<dbReference type="FunFam" id="2.60.40.10:FF:000348">
    <property type="entry name" value="Interleukin 20 receptor subunit alpha"/>
    <property type="match status" value="1"/>
</dbReference>
<dbReference type="InterPro" id="IPR015373">
    <property type="entry name" value="Interferon/interleukin_rcp_dom"/>
</dbReference>
<evidence type="ECO:0000256" key="1">
    <source>
        <dbReference type="ARBA" id="ARBA00005399"/>
    </source>
</evidence>
<keyword evidence="6" id="KW-1133">Transmembrane helix</keyword>
<reference evidence="10" key="2">
    <citation type="submission" date="2025-08" db="UniProtKB">
        <authorList>
            <consortium name="RefSeq"/>
        </authorList>
    </citation>
    <scope>IDENTIFICATION</scope>
</reference>
<protein>
    <submittedName>
        <fullName evidence="10">Interleukin-22 receptor subunit alpha-1</fullName>
    </submittedName>
</protein>
<dbReference type="PANTHER" id="PTHR20859:SF53">
    <property type="entry name" value="INTERLEUKIN-22 RECEPTOR SUBUNIT ALPHA-1"/>
    <property type="match status" value="1"/>
</dbReference>
<feature type="signal peptide" evidence="7">
    <location>
        <begin position="1"/>
        <end position="19"/>
    </location>
</feature>
<dbReference type="OrthoDB" id="9908819at2759"/>